<proteinExistence type="predicted"/>
<evidence type="ECO:0000313" key="1">
    <source>
        <dbReference type="EMBL" id="GMT11747.1"/>
    </source>
</evidence>
<dbReference type="Proteomes" id="UP001432322">
    <property type="component" value="Unassembled WGS sequence"/>
</dbReference>
<accession>A0AAV5UYT9</accession>
<reference evidence="1" key="1">
    <citation type="submission" date="2023-10" db="EMBL/GenBank/DDBJ databases">
        <title>Genome assembly of Pristionchus species.</title>
        <authorList>
            <person name="Yoshida K."/>
            <person name="Sommer R.J."/>
        </authorList>
    </citation>
    <scope>NUCLEOTIDE SEQUENCE</scope>
    <source>
        <strain evidence="1">RS5133</strain>
    </source>
</reference>
<name>A0AAV5UYT9_9BILA</name>
<gene>
    <name evidence="1" type="ORF">PFISCL1PPCAC_3044</name>
</gene>
<protein>
    <recommendedName>
        <fullName evidence="3">Ribosomal protein</fullName>
    </recommendedName>
</protein>
<evidence type="ECO:0000313" key="2">
    <source>
        <dbReference type="Proteomes" id="UP001432322"/>
    </source>
</evidence>
<keyword evidence="2" id="KW-1185">Reference proteome</keyword>
<dbReference type="AlphaFoldDB" id="A0AAV5UYT9"/>
<dbReference type="EMBL" id="BTSY01000001">
    <property type="protein sequence ID" value="GMT11747.1"/>
    <property type="molecule type" value="Genomic_DNA"/>
</dbReference>
<sequence length="155" mass="17873">MHPIARTANSDQSVTLFYGWHLRFSESCPGWSAAPIVISVPAIIHKLSIAILRREDNQLSSLEAHSRPVETRLFNLVLEWGVRIARDDVGRARRWIRQGCLPLWRARVLTHGGRRKADHHGSQRDRVVIRDFPRSYQTLGMPSCVRLFPNQIYAR</sequence>
<evidence type="ECO:0008006" key="3">
    <source>
        <dbReference type="Google" id="ProtNLM"/>
    </source>
</evidence>
<organism evidence="1 2">
    <name type="scientific">Pristionchus fissidentatus</name>
    <dbReference type="NCBI Taxonomy" id="1538716"/>
    <lineage>
        <taxon>Eukaryota</taxon>
        <taxon>Metazoa</taxon>
        <taxon>Ecdysozoa</taxon>
        <taxon>Nematoda</taxon>
        <taxon>Chromadorea</taxon>
        <taxon>Rhabditida</taxon>
        <taxon>Rhabditina</taxon>
        <taxon>Diplogasteromorpha</taxon>
        <taxon>Diplogasteroidea</taxon>
        <taxon>Neodiplogasteridae</taxon>
        <taxon>Pristionchus</taxon>
    </lineage>
</organism>
<comment type="caution">
    <text evidence="1">The sequence shown here is derived from an EMBL/GenBank/DDBJ whole genome shotgun (WGS) entry which is preliminary data.</text>
</comment>